<dbReference type="Proteomes" id="UP000016860">
    <property type="component" value="Unassembled WGS sequence"/>
</dbReference>
<dbReference type="PANTHER" id="PTHR46191">
    <property type="match status" value="1"/>
</dbReference>
<dbReference type="PATRIC" id="fig|1330534.3.peg.1647"/>
<dbReference type="SFLD" id="SFLDS00003">
    <property type="entry name" value="Haloacid_Dehalogenase"/>
    <property type="match status" value="1"/>
</dbReference>
<dbReference type="InterPro" id="IPR023214">
    <property type="entry name" value="HAD_sf"/>
</dbReference>
<dbReference type="Gene3D" id="3.40.50.1000">
    <property type="entry name" value="HAD superfamily/HAD-like"/>
    <property type="match status" value="1"/>
</dbReference>
<dbReference type="EMBL" id="ATAY01000028">
    <property type="protein sequence ID" value="EPR12329.1"/>
    <property type="molecule type" value="Genomic_DNA"/>
</dbReference>
<name>U4R2G6_9FIRM</name>
<dbReference type="AlphaFoldDB" id="U4R2G6"/>
<evidence type="ECO:0000313" key="2">
    <source>
        <dbReference type="Proteomes" id="UP000016860"/>
    </source>
</evidence>
<evidence type="ECO:0000313" key="1">
    <source>
        <dbReference type="EMBL" id="EPR12329.1"/>
    </source>
</evidence>
<dbReference type="Gene3D" id="1.10.150.720">
    <property type="entry name" value="Haloacid dehalogenase-like hydrolase"/>
    <property type="match status" value="1"/>
</dbReference>
<accession>U4R2G6</accession>
<dbReference type="SFLD" id="SFLDG01129">
    <property type="entry name" value="C1.5:_HAD__Beta-PGM__Phosphata"/>
    <property type="match status" value="1"/>
</dbReference>
<reference evidence="1 2" key="1">
    <citation type="journal article" date="2013" name="Genome Announc.">
        <title>Draft Genome Sequence of the Cellulolytic Bacterium Clostridium papyrosolvens C7 (ATCC 700395).</title>
        <authorList>
            <person name="Zepeda V."/>
            <person name="Dassa B."/>
            <person name="Borovok I."/>
            <person name="Lamed R."/>
            <person name="Bayer E.A."/>
            <person name="Cate J.H."/>
        </authorList>
    </citation>
    <scope>NUCLEOTIDE SEQUENCE [LARGE SCALE GENOMIC DNA]</scope>
    <source>
        <strain evidence="1 2">C7</strain>
    </source>
</reference>
<dbReference type="InterPro" id="IPR051828">
    <property type="entry name" value="HAD-like_hydrolase_domain"/>
</dbReference>
<evidence type="ECO:0008006" key="3">
    <source>
        <dbReference type="Google" id="ProtNLM"/>
    </source>
</evidence>
<gene>
    <name evidence="1" type="ORF">L323_08255</name>
</gene>
<dbReference type="RefSeq" id="WP_020815201.1">
    <property type="nucleotide sequence ID" value="NZ_ATAY01000028.1"/>
</dbReference>
<dbReference type="InterPro" id="IPR006439">
    <property type="entry name" value="HAD-SF_hydro_IA"/>
</dbReference>
<organism evidence="1 2">
    <name type="scientific">Ruminiclostridium papyrosolvens C7</name>
    <dbReference type="NCBI Taxonomy" id="1330534"/>
    <lineage>
        <taxon>Bacteria</taxon>
        <taxon>Bacillati</taxon>
        <taxon>Bacillota</taxon>
        <taxon>Clostridia</taxon>
        <taxon>Eubacteriales</taxon>
        <taxon>Oscillospiraceae</taxon>
        <taxon>Ruminiclostridium</taxon>
    </lineage>
</organism>
<proteinExistence type="predicted"/>
<sequence length="228" mass="26692">MGKKYILWDFDNTLAYRNGMWGQVIYDLLREFGYKDVTLNDIKQYLNYGFPWHSPNTPHTEFFKGTPWWDHMTLHFENILREIGVKENLSYKVASQIKVRYLDVTQWQLYDDTIPCLENTKNKGYHNIIVSNHVPELTLLVDELGISRFFEGIYSSADIGFEKPNIQAYKKVMSELRDVCEATMIGDSYDADILGAVNAGINAILVRKENSHNYKKYCENLMDIFEFI</sequence>
<comment type="caution">
    <text evidence="1">The sequence shown here is derived from an EMBL/GenBank/DDBJ whole genome shotgun (WGS) entry which is preliminary data.</text>
</comment>
<dbReference type="PANTHER" id="PTHR46191:SF2">
    <property type="entry name" value="HALOACID DEHALOGENASE-LIKE HYDROLASE DOMAIN-CONTAINING PROTEIN 3"/>
    <property type="match status" value="1"/>
</dbReference>
<dbReference type="OrthoDB" id="9794086at2"/>
<dbReference type="InterPro" id="IPR036412">
    <property type="entry name" value="HAD-like_sf"/>
</dbReference>
<dbReference type="SUPFAM" id="SSF56784">
    <property type="entry name" value="HAD-like"/>
    <property type="match status" value="1"/>
</dbReference>
<protein>
    <recommendedName>
        <fullName evidence="3">Haloacid dehalogenase</fullName>
    </recommendedName>
</protein>
<dbReference type="InterPro" id="IPR044924">
    <property type="entry name" value="HAD-SF_hydro_IA_REG-2-like_cap"/>
</dbReference>
<dbReference type="NCBIfam" id="TIGR01549">
    <property type="entry name" value="HAD-SF-IA-v1"/>
    <property type="match status" value="1"/>
</dbReference>
<dbReference type="Pfam" id="PF00702">
    <property type="entry name" value="Hydrolase"/>
    <property type="match status" value="1"/>
</dbReference>
<dbReference type="STRING" id="1330534.L323_08255"/>